<reference evidence="2" key="2">
    <citation type="submission" date="2020-10" db="UniProtKB">
        <authorList>
            <consortium name="WormBaseParasite"/>
        </authorList>
    </citation>
    <scope>IDENTIFICATION</scope>
</reference>
<name>A0A7E4ZPR8_PANRE</name>
<dbReference type="WBParaSite" id="Pan_g10045.t1">
    <property type="protein sequence ID" value="Pan_g10045.t1"/>
    <property type="gene ID" value="Pan_g10045"/>
</dbReference>
<evidence type="ECO:0000313" key="1">
    <source>
        <dbReference type="Proteomes" id="UP000492821"/>
    </source>
</evidence>
<keyword evidence="1" id="KW-1185">Reference proteome</keyword>
<dbReference type="AlphaFoldDB" id="A0A7E4ZPR8"/>
<evidence type="ECO:0000313" key="2">
    <source>
        <dbReference type="WBParaSite" id="Pan_g10045.t1"/>
    </source>
</evidence>
<organism evidence="1 2">
    <name type="scientific">Panagrellus redivivus</name>
    <name type="common">Microworm</name>
    <dbReference type="NCBI Taxonomy" id="6233"/>
    <lineage>
        <taxon>Eukaryota</taxon>
        <taxon>Metazoa</taxon>
        <taxon>Ecdysozoa</taxon>
        <taxon>Nematoda</taxon>
        <taxon>Chromadorea</taxon>
        <taxon>Rhabditida</taxon>
        <taxon>Tylenchina</taxon>
        <taxon>Panagrolaimomorpha</taxon>
        <taxon>Panagrolaimoidea</taxon>
        <taxon>Panagrolaimidae</taxon>
        <taxon>Panagrellus</taxon>
    </lineage>
</organism>
<dbReference type="Proteomes" id="UP000492821">
    <property type="component" value="Unassembled WGS sequence"/>
</dbReference>
<proteinExistence type="predicted"/>
<sequence>MTVSKSDIVFTPFAPEDDKEALFKVALAKLVNVNFTDTTYDSDDHVILQPVTLNLCNCKFSKDFFKILLYQMDCSMVYTMIIHNQSHGTFLNFADMLSVCPAITSLKVKNVLQQTWLTDIKKFQRQKLYCFNVGGTAEQLGDWNIHELVAFLVAQHLRFQLVVNADQTSDAYVAKMIYTFGQKLLPCNGYVHRQQIRIFYRNQSYWFYLPPDNELMVTVTAFQTNFGRLHSMFDGHNLDMLIGKVVEFVKQALASVKVISESDCYKITVNRLAVLLVIISSYCCAIHPDLSGTPAFNILPGMHDEINAMMGRLDFKNITEETMAIVTALAFTAETPGCSPESREAIVTYRDALSLYLFRDLNDVENLKMVGFLKFIHVF</sequence>
<reference evidence="1" key="1">
    <citation type="journal article" date="2013" name="Genetics">
        <title>The draft genome and transcriptome of Panagrellus redivivus are shaped by the harsh demands of a free-living lifestyle.</title>
        <authorList>
            <person name="Srinivasan J."/>
            <person name="Dillman A.R."/>
            <person name="Macchietto M.G."/>
            <person name="Heikkinen L."/>
            <person name="Lakso M."/>
            <person name="Fracchia K.M."/>
            <person name="Antoshechkin I."/>
            <person name="Mortazavi A."/>
            <person name="Wong G."/>
            <person name="Sternberg P.W."/>
        </authorList>
    </citation>
    <scope>NUCLEOTIDE SEQUENCE [LARGE SCALE GENOMIC DNA]</scope>
    <source>
        <strain evidence="1">MT8872</strain>
    </source>
</reference>
<accession>A0A7E4ZPR8</accession>
<protein>
    <submittedName>
        <fullName evidence="2">NR LBD domain-containing protein</fullName>
    </submittedName>
</protein>